<keyword evidence="6" id="KW-1185">Reference proteome</keyword>
<name>A0A7I8W8B7_9ANNE</name>
<dbReference type="GO" id="GO:0005829">
    <property type="term" value="C:cytosol"/>
    <property type="evidence" value="ECO:0007669"/>
    <property type="project" value="TreeGrafter"/>
</dbReference>
<keyword evidence="2 4" id="KW-0143">Chaperone</keyword>
<reference evidence="5 6" key="1">
    <citation type="submission" date="2020-08" db="EMBL/GenBank/DDBJ databases">
        <authorList>
            <person name="Hejnol A."/>
        </authorList>
    </citation>
    <scope>NUCLEOTIDE SEQUENCE [LARGE SCALE GENOMIC DNA]</scope>
</reference>
<accession>A0A7I8W8B7</accession>
<organism evidence="5 6">
    <name type="scientific">Dimorphilus gyrociliatus</name>
    <dbReference type="NCBI Taxonomy" id="2664684"/>
    <lineage>
        <taxon>Eukaryota</taxon>
        <taxon>Metazoa</taxon>
        <taxon>Spiralia</taxon>
        <taxon>Lophotrochozoa</taxon>
        <taxon>Annelida</taxon>
        <taxon>Polychaeta</taxon>
        <taxon>Polychaeta incertae sedis</taxon>
        <taxon>Dinophilidae</taxon>
        <taxon>Dimorphilus</taxon>
    </lineage>
</organism>
<dbReference type="PANTHER" id="PTHR12970">
    <property type="entry name" value="PROTEASOME ASSEMBLY CHAPERONE 2"/>
    <property type="match status" value="1"/>
</dbReference>
<comment type="subunit">
    <text evidence="4">Forms a heterodimer with PSMG1.</text>
</comment>
<evidence type="ECO:0000256" key="4">
    <source>
        <dbReference type="PIRNR" id="PIRNR010044"/>
    </source>
</evidence>
<dbReference type="OrthoDB" id="10260712at2759"/>
<dbReference type="GO" id="GO:0005634">
    <property type="term" value="C:nucleus"/>
    <property type="evidence" value="ECO:0007669"/>
    <property type="project" value="TreeGrafter"/>
</dbReference>
<evidence type="ECO:0000256" key="1">
    <source>
        <dbReference type="ARBA" id="ARBA00019186"/>
    </source>
</evidence>
<protein>
    <recommendedName>
        <fullName evidence="1 4">Proteasome assembly chaperone 2</fullName>
    </recommendedName>
</protein>
<dbReference type="GO" id="GO:0043248">
    <property type="term" value="P:proteasome assembly"/>
    <property type="evidence" value="ECO:0007669"/>
    <property type="project" value="TreeGrafter"/>
</dbReference>
<evidence type="ECO:0000256" key="3">
    <source>
        <dbReference type="ARBA" id="ARBA00025745"/>
    </source>
</evidence>
<dbReference type="PIRSF" id="PIRSF010044">
    <property type="entry name" value="UCP010044"/>
    <property type="match status" value="1"/>
</dbReference>
<sequence length="264" mass="30201">MSGILLPASSRLKSDWTDYTLIIASNCVGNVGQLSADLLISTLWLNKIAYLHTDLLLPAVGNDPYATGKIEKTCKLSTCCELYENEALKLAIIQLRSRIAKGRKGEYVRRLEHWIRCSKFENVIIVSSSNLHKRQESEIKGPTFKYLISDTLKESAGKVLKDSLEWKEHEYESIDNVQLPGSGIALPLFSKCSKFDMNIILIFVYTERGDNLQNAYILCNMLNDWKGWLDMKKSGKTEIAKGQWKPPVSWRWRHGYKKDDMYKS</sequence>
<gene>
    <name evidence="5" type="ORF">DGYR_LOCUS11837</name>
</gene>
<evidence type="ECO:0000313" key="5">
    <source>
        <dbReference type="EMBL" id="CAD5124266.1"/>
    </source>
</evidence>
<dbReference type="Gene3D" id="3.40.50.10900">
    <property type="entry name" value="PAC-like subunit"/>
    <property type="match status" value="1"/>
</dbReference>
<comment type="function">
    <text evidence="4">Chaperone protein which promotes assembly of the 20S proteasome as part of a heterodimer with PSMG1.</text>
</comment>
<dbReference type="EMBL" id="CAJFCJ010000020">
    <property type="protein sequence ID" value="CAD5124266.1"/>
    <property type="molecule type" value="Genomic_DNA"/>
</dbReference>
<comment type="similarity">
    <text evidence="3 4">Belongs to the PSMG2 family.</text>
</comment>
<dbReference type="Proteomes" id="UP000549394">
    <property type="component" value="Unassembled WGS sequence"/>
</dbReference>
<evidence type="ECO:0000313" key="6">
    <source>
        <dbReference type="Proteomes" id="UP000549394"/>
    </source>
</evidence>
<proteinExistence type="inferred from homology"/>
<evidence type="ECO:0000256" key="2">
    <source>
        <dbReference type="ARBA" id="ARBA00023186"/>
    </source>
</evidence>
<dbReference type="AlphaFoldDB" id="A0A7I8W8B7"/>
<comment type="caution">
    <text evidence="5">The sequence shown here is derived from an EMBL/GenBank/DDBJ whole genome shotgun (WGS) entry which is preliminary data.</text>
</comment>
<dbReference type="InterPro" id="IPR019151">
    <property type="entry name" value="Proteasome_assmbl_chaperone_2"/>
</dbReference>
<dbReference type="InterPro" id="IPR016562">
    <property type="entry name" value="Proteasome_assmbl_chp_2_euk"/>
</dbReference>
<dbReference type="PANTHER" id="PTHR12970:SF1">
    <property type="entry name" value="PROTEASOME ASSEMBLY CHAPERONE 2"/>
    <property type="match status" value="1"/>
</dbReference>
<dbReference type="InterPro" id="IPR038389">
    <property type="entry name" value="PSMG2_sf"/>
</dbReference>
<dbReference type="Pfam" id="PF09754">
    <property type="entry name" value="PAC2"/>
    <property type="match status" value="1"/>
</dbReference>